<sequence>MADDNKPWKYARYAIGEIVLVVIGILIALQINTWNEERKNKKWEQQFLNDLRNELQNDRQQLTEVVEFQKTKKEASAEIMEILKVPNPSKKPLIDSLFHYIISGNRTFFPTSGVYDSGLSAGKIENLQNDDLKYMIMNLYNHYYKRLVYNGEIYDQRVEKIAWERKEYFDKNAQKIRSWDQITSLKFYTHIEFLDTETGVYVTLADSNLQEINNIIALINNEIQ</sequence>
<organism evidence="3 4">
    <name type="scientific">Lutimonas vermicola</name>
    <dbReference type="NCBI Taxonomy" id="414288"/>
    <lineage>
        <taxon>Bacteria</taxon>
        <taxon>Pseudomonadati</taxon>
        <taxon>Bacteroidota</taxon>
        <taxon>Flavobacteriia</taxon>
        <taxon>Flavobacteriales</taxon>
        <taxon>Flavobacteriaceae</taxon>
        <taxon>Lutimonas</taxon>
    </lineage>
</organism>
<dbReference type="Proteomes" id="UP001474120">
    <property type="component" value="Unassembled WGS sequence"/>
</dbReference>
<accession>A0ABU9L0E3</accession>
<proteinExistence type="predicted"/>
<feature type="transmembrane region" description="Helical" evidence="2">
    <location>
        <begin position="12"/>
        <end position="32"/>
    </location>
</feature>
<comment type="caution">
    <text evidence="3">The sequence shown here is derived from an EMBL/GenBank/DDBJ whole genome shotgun (WGS) entry which is preliminary data.</text>
</comment>
<keyword evidence="2" id="KW-0812">Transmembrane</keyword>
<gene>
    <name evidence="3" type="ORF">AABB81_02895</name>
</gene>
<reference evidence="3 4" key="1">
    <citation type="submission" date="2024-04" db="EMBL/GenBank/DDBJ databases">
        <title>whole genome sequencing of Lutimonas vermicola strain IMCC1616.</title>
        <authorList>
            <person name="Bae S.S."/>
        </authorList>
    </citation>
    <scope>NUCLEOTIDE SEQUENCE [LARGE SCALE GENOMIC DNA]</scope>
    <source>
        <strain evidence="3 4">IMCC1616</strain>
    </source>
</reference>
<dbReference type="RefSeq" id="WP_342158473.1">
    <property type="nucleotide sequence ID" value="NZ_JBCDNA010000001.1"/>
</dbReference>
<dbReference type="InterPro" id="IPR045749">
    <property type="entry name" value="DUF6090"/>
</dbReference>
<dbReference type="Pfam" id="PF19578">
    <property type="entry name" value="DUF6090"/>
    <property type="match status" value="1"/>
</dbReference>
<feature type="coiled-coil region" evidence="1">
    <location>
        <begin position="45"/>
        <end position="72"/>
    </location>
</feature>
<evidence type="ECO:0000313" key="3">
    <source>
        <dbReference type="EMBL" id="MEL4454826.1"/>
    </source>
</evidence>
<evidence type="ECO:0000256" key="2">
    <source>
        <dbReference type="SAM" id="Phobius"/>
    </source>
</evidence>
<keyword evidence="2" id="KW-1133">Transmembrane helix</keyword>
<evidence type="ECO:0000313" key="4">
    <source>
        <dbReference type="Proteomes" id="UP001474120"/>
    </source>
</evidence>
<name>A0ABU9L0E3_9FLAO</name>
<keyword evidence="1" id="KW-0175">Coiled coil</keyword>
<protein>
    <submittedName>
        <fullName evidence="3">DUF6090 family protein</fullName>
    </submittedName>
</protein>
<keyword evidence="2" id="KW-0472">Membrane</keyword>
<dbReference type="EMBL" id="JBCDNA010000001">
    <property type="protein sequence ID" value="MEL4454826.1"/>
    <property type="molecule type" value="Genomic_DNA"/>
</dbReference>
<keyword evidence="4" id="KW-1185">Reference proteome</keyword>
<evidence type="ECO:0000256" key="1">
    <source>
        <dbReference type="SAM" id="Coils"/>
    </source>
</evidence>